<dbReference type="OrthoDB" id="2537307at2759"/>
<sequence length="586" mass="63745">MFSSKKRTTATTTITTTTRPAASTSSGTARPPVKVATRTIVSVRKVPAPAAPSPRPQPPQVNKRPAPPPPPSSPRVNALKRKPEAPVKSKQQQPTKSSKSEGKKVARKVVVESSSEEGSGSSSSGGEEAADSDSSEDGTPMLGRRKEVTPCVERNVAATLDGKVECITGESLVMDSRKAYVDWFVDLSAPKKPASEWAGSEIPTIDLEYPGKDAKERFVLLTPRNEDEYDPIEDVMTTIRMVLDNFLTPAQSLALFAHVPASDSFASFLSAPTSRSATPSTPTDSGPAAMPITPLMRSLEKAKAKKDGPTFLSEIERYNSVIRTLREEGKMEENIKAMKGLKQKTWEKVAAQAYDRAVGPEIEELARYEAFSDNVYGELLPKFMGEIFQATGLGPNSVFVDLGSGVGNCVVQAALATGCEAWGFENMAHASSLARRQVVEAEARFRLWGLNSGKMSTVEADFCEHPLVGEVLKRADVILVNNEVFTSSLNERLSLLFLDLPDSTRIVSLKAFASSFTLSAHNRHSPLAILRQGPELRYPRNSVSWKSEAGTYFIGKVDRGLLQKFDEREAKRAAKRAQREAADKAK</sequence>
<dbReference type="GO" id="GO:0006281">
    <property type="term" value="P:DNA repair"/>
    <property type="evidence" value="ECO:0007669"/>
    <property type="project" value="InterPro"/>
</dbReference>
<evidence type="ECO:0000256" key="16">
    <source>
        <dbReference type="SAM" id="MobiDB-lite"/>
    </source>
</evidence>
<dbReference type="Proteomes" id="UP000193467">
    <property type="component" value="Unassembled WGS sequence"/>
</dbReference>
<gene>
    <name evidence="18" type="ORF">BCR35DRAFT_296663</name>
</gene>
<evidence type="ECO:0000256" key="13">
    <source>
        <dbReference type="ARBA" id="ARBA00047770"/>
    </source>
</evidence>
<keyword evidence="4 14" id="KW-0489">Methyltransferase</keyword>
<dbReference type="PROSITE" id="PS51569">
    <property type="entry name" value="DOT1"/>
    <property type="match status" value="1"/>
</dbReference>
<evidence type="ECO:0000256" key="10">
    <source>
        <dbReference type="ARBA" id="ARBA00023163"/>
    </source>
</evidence>
<dbReference type="GO" id="GO:0000077">
    <property type="term" value="P:DNA damage checkpoint signaling"/>
    <property type="evidence" value="ECO:0007669"/>
    <property type="project" value="InterPro"/>
</dbReference>
<reference evidence="18 19" key="1">
    <citation type="submission" date="2016-07" db="EMBL/GenBank/DDBJ databases">
        <title>Pervasive Adenine N6-methylation of Active Genes in Fungi.</title>
        <authorList>
            <consortium name="DOE Joint Genome Institute"/>
            <person name="Mondo S.J."/>
            <person name="Dannebaum R.O."/>
            <person name="Kuo R.C."/>
            <person name="Labutti K."/>
            <person name="Haridas S."/>
            <person name="Kuo A."/>
            <person name="Salamov A."/>
            <person name="Ahrendt S.R."/>
            <person name="Lipzen A."/>
            <person name="Sullivan W."/>
            <person name="Andreopoulos W.B."/>
            <person name="Clum A."/>
            <person name="Lindquist E."/>
            <person name="Daum C."/>
            <person name="Ramamoorthy G.K."/>
            <person name="Gryganskyi A."/>
            <person name="Culley D."/>
            <person name="Magnuson J.K."/>
            <person name="James T.Y."/>
            <person name="O'Malley M.A."/>
            <person name="Stajich J.E."/>
            <person name="Spatafora J.W."/>
            <person name="Visel A."/>
            <person name="Grigoriev I.V."/>
        </authorList>
    </citation>
    <scope>NUCLEOTIDE SEQUENCE [LARGE SCALE GENOMIC DNA]</scope>
    <source>
        <strain evidence="18 19">62-1032</strain>
    </source>
</reference>
<dbReference type="FunFam" id="3.40.50.150:FF:000033">
    <property type="entry name" value="Histone-lysine N-methyltransferase, H3 lysine-79 specific"/>
    <property type="match status" value="1"/>
</dbReference>
<accession>A0A1Y2D5P0</accession>
<keyword evidence="7" id="KW-0677">Repeat</keyword>
<comment type="caution">
    <text evidence="18">The sequence shown here is derived from an EMBL/GenBank/DDBJ whole genome shotgun (WGS) entry which is preliminary data.</text>
</comment>
<dbReference type="GO" id="GO:0005634">
    <property type="term" value="C:nucleus"/>
    <property type="evidence" value="ECO:0007669"/>
    <property type="project" value="UniProtKB-SubCell"/>
</dbReference>
<evidence type="ECO:0000256" key="8">
    <source>
        <dbReference type="ARBA" id="ARBA00022853"/>
    </source>
</evidence>
<feature type="compositionally biased region" description="Low complexity" evidence="16">
    <location>
        <begin position="112"/>
        <end position="127"/>
    </location>
</feature>
<evidence type="ECO:0000256" key="7">
    <source>
        <dbReference type="ARBA" id="ARBA00022737"/>
    </source>
</evidence>
<keyword evidence="11 14" id="KW-0539">Nucleus</keyword>
<dbReference type="AlphaFoldDB" id="A0A1Y2D5P0"/>
<dbReference type="Gene3D" id="3.40.50.150">
    <property type="entry name" value="Vaccinia Virus protein VP39"/>
    <property type="match status" value="1"/>
</dbReference>
<dbReference type="InterPro" id="IPR021162">
    <property type="entry name" value="Dot1"/>
</dbReference>
<dbReference type="EMBL" id="MCGR01000096">
    <property type="protein sequence ID" value="ORY54593.1"/>
    <property type="molecule type" value="Genomic_DNA"/>
</dbReference>
<feature type="compositionally biased region" description="Pro residues" evidence="16">
    <location>
        <begin position="49"/>
        <end position="73"/>
    </location>
</feature>
<keyword evidence="5 14" id="KW-0808">Transferase</keyword>
<evidence type="ECO:0000256" key="9">
    <source>
        <dbReference type="ARBA" id="ARBA00023015"/>
    </source>
</evidence>
<comment type="similarity">
    <text evidence="14">Belongs to the class I-like SAM-binding methyltransferase superfamily. DOT1 family.</text>
</comment>
<feature type="binding site" evidence="15">
    <location>
        <begin position="399"/>
        <end position="408"/>
    </location>
    <ligand>
        <name>S-adenosyl-L-methionine</name>
        <dbReference type="ChEBI" id="CHEBI:59789"/>
    </ligand>
</feature>
<dbReference type="InterPro" id="IPR030445">
    <property type="entry name" value="H3-K79_meTrfase"/>
</dbReference>
<evidence type="ECO:0000256" key="12">
    <source>
        <dbReference type="ARBA" id="ARBA00029821"/>
    </source>
</evidence>
<dbReference type="STRING" id="106004.A0A1Y2D5P0"/>
<name>A0A1Y2D5P0_9BASI</name>
<feature type="binding site" evidence="15">
    <location>
        <begin position="376"/>
        <end position="379"/>
    </location>
    <ligand>
        <name>S-adenosyl-L-methionine</name>
        <dbReference type="ChEBI" id="CHEBI:59789"/>
    </ligand>
</feature>
<dbReference type="EC" id="2.1.1.360" evidence="2 14"/>
<dbReference type="GO" id="GO:0042393">
    <property type="term" value="F:histone binding"/>
    <property type="evidence" value="ECO:0007669"/>
    <property type="project" value="InterPro"/>
</dbReference>
<comment type="catalytic activity">
    <reaction evidence="13 14">
        <text>L-lysyl(79)-[histone H3] + 3 S-adenosyl-L-methionine = N(6),N(6),N(6)-trimethyl-L-lysyl(79)-[histone H3] + 3 S-adenosyl-L-homocysteine + 3 H(+)</text>
        <dbReference type="Rhea" id="RHEA:60328"/>
        <dbReference type="Rhea" id="RHEA-COMP:15549"/>
        <dbReference type="Rhea" id="RHEA-COMP:15552"/>
        <dbReference type="ChEBI" id="CHEBI:15378"/>
        <dbReference type="ChEBI" id="CHEBI:29969"/>
        <dbReference type="ChEBI" id="CHEBI:57856"/>
        <dbReference type="ChEBI" id="CHEBI:59789"/>
        <dbReference type="ChEBI" id="CHEBI:61961"/>
        <dbReference type="EC" id="2.1.1.360"/>
    </reaction>
</comment>
<dbReference type="InParanoid" id="A0A1Y2D5P0"/>
<dbReference type="PIRSF" id="PIRSF017570">
    <property type="entry name" value="Histone_H3-K79_MeTrfase"/>
    <property type="match status" value="1"/>
</dbReference>
<dbReference type="InterPro" id="IPR025789">
    <property type="entry name" value="DOT1_dom"/>
</dbReference>
<dbReference type="InterPro" id="IPR029063">
    <property type="entry name" value="SAM-dependent_MTases_sf"/>
</dbReference>
<evidence type="ECO:0000256" key="4">
    <source>
        <dbReference type="ARBA" id="ARBA00022603"/>
    </source>
</evidence>
<feature type="binding site" evidence="15">
    <location>
        <position position="425"/>
    </location>
    <ligand>
        <name>S-adenosyl-L-methionine</name>
        <dbReference type="ChEBI" id="CHEBI:59789"/>
    </ligand>
</feature>
<dbReference type="PANTHER" id="PTHR21451">
    <property type="entry name" value="HISTONE H3 METHYLTRANSFERASE"/>
    <property type="match status" value="1"/>
</dbReference>
<evidence type="ECO:0000259" key="17">
    <source>
        <dbReference type="PROSITE" id="PS51569"/>
    </source>
</evidence>
<evidence type="ECO:0000256" key="15">
    <source>
        <dbReference type="PIRSR" id="PIRSR017570-1"/>
    </source>
</evidence>
<keyword evidence="10 14" id="KW-0804">Transcription</keyword>
<evidence type="ECO:0000256" key="2">
    <source>
        <dbReference type="ARBA" id="ARBA00012190"/>
    </source>
</evidence>
<dbReference type="GO" id="GO:0031509">
    <property type="term" value="P:subtelomeric heterochromatin formation"/>
    <property type="evidence" value="ECO:0007669"/>
    <property type="project" value="InterPro"/>
</dbReference>
<feature type="region of interest" description="Disordered" evidence="16">
    <location>
        <begin position="1"/>
        <end position="148"/>
    </location>
</feature>
<organism evidence="18 19">
    <name type="scientific">Leucosporidium creatinivorum</name>
    <dbReference type="NCBI Taxonomy" id="106004"/>
    <lineage>
        <taxon>Eukaryota</taxon>
        <taxon>Fungi</taxon>
        <taxon>Dikarya</taxon>
        <taxon>Basidiomycota</taxon>
        <taxon>Pucciniomycotina</taxon>
        <taxon>Microbotryomycetes</taxon>
        <taxon>Leucosporidiales</taxon>
        <taxon>Leucosporidium</taxon>
    </lineage>
</organism>
<evidence type="ECO:0000256" key="5">
    <source>
        <dbReference type="ARBA" id="ARBA00022679"/>
    </source>
</evidence>
<keyword evidence="6 14" id="KW-0949">S-adenosyl-L-methionine</keyword>
<evidence type="ECO:0000313" key="19">
    <source>
        <dbReference type="Proteomes" id="UP000193467"/>
    </source>
</evidence>
<feature type="compositionally biased region" description="Low complexity" evidence="16">
    <location>
        <begin position="9"/>
        <end position="32"/>
    </location>
</feature>
<dbReference type="PANTHER" id="PTHR21451:SF0">
    <property type="entry name" value="HISTONE-LYSINE N-METHYLTRANSFERASE, H3 LYSINE-79 SPECIFIC"/>
    <property type="match status" value="1"/>
</dbReference>
<evidence type="ECO:0000256" key="3">
    <source>
        <dbReference type="ARBA" id="ARBA00020987"/>
    </source>
</evidence>
<dbReference type="GO" id="GO:0000786">
    <property type="term" value="C:nucleosome"/>
    <property type="evidence" value="ECO:0007669"/>
    <property type="project" value="InterPro"/>
</dbReference>
<evidence type="ECO:0000256" key="11">
    <source>
        <dbReference type="ARBA" id="ARBA00023242"/>
    </source>
</evidence>
<dbReference type="GO" id="GO:0032259">
    <property type="term" value="P:methylation"/>
    <property type="evidence" value="ECO:0007669"/>
    <property type="project" value="UniProtKB-KW"/>
</dbReference>
<keyword evidence="9 14" id="KW-0805">Transcription regulation</keyword>
<proteinExistence type="inferred from homology"/>
<dbReference type="GO" id="GO:0140956">
    <property type="term" value="F:histone H3K79 trimethyltransferase activity"/>
    <property type="evidence" value="ECO:0007669"/>
    <property type="project" value="UniProtKB-EC"/>
</dbReference>
<evidence type="ECO:0000256" key="1">
    <source>
        <dbReference type="ARBA" id="ARBA00004123"/>
    </source>
</evidence>
<dbReference type="SUPFAM" id="SSF53335">
    <property type="entry name" value="S-adenosyl-L-methionine-dependent methyltransferases"/>
    <property type="match status" value="1"/>
</dbReference>
<comment type="function">
    <text evidence="14">Histone methyltransferase that specifically trimethylates histone H3 to form H3K79me3. This methylation is required for telomere silencing and for the pachytene checkpoint during the meiotic cell cycle by allowing the recruitment of RAD9 to double strand breaks. Nucleosomes are preferred as substrate compared to free histone.</text>
</comment>
<dbReference type="GO" id="GO:0000781">
    <property type="term" value="C:chromosome, telomeric region"/>
    <property type="evidence" value="ECO:0007669"/>
    <property type="project" value="GOC"/>
</dbReference>
<evidence type="ECO:0000313" key="18">
    <source>
        <dbReference type="EMBL" id="ORY54593.1"/>
    </source>
</evidence>
<comment type="subcellular location">
    <subcellularLocation>
        <location evidence="1 14">Nucleus</location>
    </subcellularLocation>
</comment>
<protein>
    <recommendedName>
        <fullName evidence="3 14">Histone-lysine N-methyltransferase, H3 lysine-79 specific</fullName>
        <ecNumber evidence="2 14">2.1.1.360</ecNumber>
    </recommendedName>
    <alternativeName>
        <fullName evidence="12 14">Histone H3-K79 methyltransferase</fullName>
    </alternativeName>
</protein>
<evidence type="ECO:0000256" key="14">
    <source>
        <dbReference type="PIRNR" id="PIRNR017570"/>
    </source>
</evidence>
<feature type="binding site" evidence="15">
    <location>
        <begin position="461"/>
        <end position="462"/>
    </location>
    <ligand>
        <name>S-adenosyl-L-methionine</name>
        <dbReference type="ChEBI" id="CHEBI:59789"/>
    </ligand>
</feature>
<keyword evidence="19" id="KW-1185">Reference proteome</keyword>
<evidence type="ECO:0000256" key="6">
    <source>
        <dbReference type="ARBA" id="ARBA00022691"/>
    </source>
</evidence>
<dbReference type="Pfam" id="PF08123">
    <property type="entry name" value="DOT1"/>
    <property type="match status" value="1"/>
</dbReference>
<feature type="domain" description="DOT1" evidence="17">
    <location>
        <begin position="216"/>
        <end position="570"/>
    </location>
</feature>
<keyword evidence="8 14" id="KW-0156">Chromatin regulator</keyword>
<feature type="compositionally biased region" description="Low complexity" evidence="16">
    <location>
        <begin position="88"/>
        <end position="97"/>
    </location>
</feature>